<evidence type="ECO:0000313" key="1">
    <source>
        <dbReference type="EMBL" id="GMA80638.1"/>
    </source>
</evidence>
<accession>A0ABQ6IXM1</accession>
<keyword evidence="2" id="KW-1185">Reference proteome</keyword>
<dbReference type="EMBL" id="BSUY01000001">
    <property type="protein sequence ID" value="GMA80638.1"/>
    <property type="molecule type" value="Genomic_DNA"/>
</dbReference>
<dbReference type="Proteomes" id="UP001157046">
    <property type="component" value="Unassembled WGS sequence"/>
</dbReference>
<dbReference type="RefSeq" id="WP_246611797.1">
    <property type="nucleotide sequence ID" value="NZ_BPFC01000185.1"/>
</dbReference>
<sequence length="313" mass="35856">MKLNQILSILNQIEKSKFITFLDKLCLSAASDDEGISKALNKVNCQIKDASGSEITQLFKAVSLQYKKSVYEKLLLCDASMALLVNILTRDGNCIARISWIEQLYAREWEKLDVLAKKIKLEIDNNFAEDYGHEHRLSIFHNCLNVAYMNDERINRQANITDDERSILNALAHHLKISKDEVVAIEHISEPIKTGKQTVENCLQELRDMGVIFINRKSSEVLIPDEVVSILNQIQGKQLADKHLLRILRVLSDPELSNILKSYGKRTRSVSRSEKINTILHSGIAVRDMLSRDLYDETESQNKRKERLKQLII</sequence>
<comment type="caution">
    <text evidence="1">The sequence shown here is derived from an EMBL/GenBank/DDBJ whole genome shotgun (WGS) entry which is preliminary data.</text>
</comment>
<proteinExistence type="predicted"/>
<evidence type="ECO:0000313" key="2">
    <source>
        <dbReference type="Proteomes" id="UP001157046"/>
    </source>
</evidence>
<protein>
    <submittedName>
        <fullName evidence="1">Uncharacterized protein</fullName>
    </submittedName>
</protein>
<name>A0ABQ6IXM1_9GAMM</name>
<organism evidence="1 2">
    <name type="scientific">Shewanella glacialipiscicola</name>
    <dbReference type="NCBI Taxonomy" id="614069"/>
    <lineage>
        <taxon>Bacteria</taxon>
        <taxon>Pseudomonadati</taxon>
        <taxon>Pseudomonadota</taxon>
        <taxon>Gammaproteobacteria</taxon>
        <taxon>Alteromonadales</taxon>
        <taxon>Shewanellaceae</taxon>
        <taxon>Shewanella</taxon>
    </lineage>
</organism>
<reference evidence="2" key="1">
    <citation type="journal article" date="2019" name="Int. J. Syst. Evol. Microbiol.">
        <title>The Global Catalogue of Microorganisms (GCM) 10K type strain sequencing project: providing services to taxonomists for standard genome sequencing and annotation.</title>
        <authorList>
            <consortium name="The Broad Institute Genomics Platform"/>
            <consortium name="The Broad Institute Genome Sequencing Center for Infectious Disease"/>
            <person name="Wu L."/>
            <person name="Ma J."/>
        </authorList>
    </citation>
    <scope>NUCLEOTIDE SEQUENCE [LARGE SCALE GENOMIC DNA]</scope>
    <source>
        <strain evidence="2">NBRC 102030</strain>
    </source>
</reference>
<gene>
    <name evidence="1" type="ORF">GCM10025855_01710</name>
</gene>